<evidence type="ECO:0000313" key="3">
    <source>
        <dbReference type="Proteomes" id="UP000029843"/>
    </source>
</evidence>
<sequence>MKTMFSTKSIVWAFTGIFFLLYGIGVYWSTTPSAINIHAEVTQAAKAENVAPVVGYTTTTALIKVSEALLNKPGGYLSNDIMPPSLFLDNMPAWEFGVLEMVRDLALVMRKDFSRSQSQSLVNKHLLEAQPRFNIDSKSWAVPSAESEYSAAIKQLYAYRSALVSSDGNNKAQFYARADNLRAYIEEVQKRLGSYSHRLSLSVGREQVNTDLAGDKPAEQSSQGVSHLQLQTSWWQIDDVFYEARGATWALLQLLKAIEIDFNSVLENKNAKISLQQIIRELEASQESIWSPMILNGSGFGTLANHSLVMANYISRANAALIDLNELLTKG</sequence>
<organism evidence="2 3">
    <name type="scientific">Colwellia psychrerythraea</name>
    <name type="common">Vibrio psychroerythus</name>
    <dbReference type="NCBI Taxonomy" id="28229"/>
    <lineage>
        <taxon>Bacteria</taxon>
        <taxon>Pseudomonadati</taxon>
        <taxon>Pseudomonadota</taxon>
        <taxon>Gammaproteobacteria</taxon>
        <taxon>Alteromonadales</taxon>
        <taxon>Colwelliaceae</taxon>
        <taxon>Colwellia</taxon>
    </lineage>
</organism>
<protein>
    <submittedName>
        <fullName evidence="2">Putative conserved protein UCP029693</fullName>
    </submittedName>
</protein>
<dbReference type="Pfam" id="PF10095">
    <property type="entry name" value="DUF2333"/>
    <property type="match status" value="1"/>
</dbReference>
<dbReference type="RefSeq" id="WP_033092445.1">
    <property type="nucleotide sequence ID" value="NZ_JQED01000005.1"/>
</dbReference>
<accession>A0A099KV87</accession>
<keyword evidence="1" id="KW-1133">Transmembrane helix</keyword>
<reference evidence="2 3" key="1">
    <citation type="submission" date="2014-08" db="EMBL/GenBank/DDBJ databases">
        <title>Genomic and Phenotypic Diversity of Colwellia psychrerythraea strains from Disparate Marine Basins.</title>
        <authorList>
            <person name="Techtmann S.M."/>
            <person name="Stelling S.C."/>
            <person name="Utturkar S.M."/>
            <person name="Alshibli N."/>
            <person name="Harris A."/>
            <person name="Brown S.D."/>
            <person name="Hazen T.C."/>
        </authorList>
    </citation>
    <scope>NUCLEOTIDE SEQUENCE [LARGE SCALE GENOMIC DNA]</scope>
    <source>
        <strain evidence="2 3">ND2E</strain>
    </source>
</reference>
<feature type="transmembrane region" description="Helical" evidence="1">
    <location>
        <begin position="9"/>
        <end position="28"/>
    </location>
</feature>
<dbReference type="OrthoDB" id="5821246at2"/>
<name>A0A099KV87_COLPS</name>
<proteinExistence type="predicted"/>
<dbReference type="PIRSF" id="PIRSF029693">
    <property type="entry name" value="UCP029693"/>
    <property type="match status" value="1"/>
</dbReference>
<evidence type="ECO:0000313" key="2">
    <source>
        <dbReference type="EMBL" id="KGJ94496.1"/>
    </source>
</evidence>
<dbReference type="AlphaFoldDB" id="A0A099KV87"/>
<dbReference type="Proteomes" id="UP000029843">
    <property type="component" value="Unassembled WGS sequence"/>
</dbReference>
<dbReference type="EMBL" id="JQED01000005">
    <property type="protein sequence ID" value="KGJ94496.1"/>
    <property type="molecule type" value="Genomic_DNA"/>
</dbReference>
<comment type="caution">
    <text evidence="2">The sequence shown here is derived from an EMBL/GenBank/DDBJ whole genome shotgun (WGS) entry which is preliminary data.</text>
</comment>
<keyword evidence="1" id="KW-0472">Membrane</keyword>
<keyword evidence="1" id="KW-0812">Transmembrane</keyword>
<dbReference type="PATRIC" id="fig|28229.4.peg.693"/>
<gene>
    <name evidence="2" type="ORF">ND2E_1685</name>
</gene>
<dbReference type="InterPro" id="IPR016936">
    <property type="entry name" value="UCP029693"/>
</dbReference>
<evidence type="ECO:0000256" key="1">
    <source>
        <dbReference type="SAM" id="Phobius"/>
    </source>
</evidence>